<dbReference type="PANTHER" id="PTHR33625:SF2">
    <property type="entry name" value="POST-SET DOMAIN-CONTAINING PROTEIN"/>
    <property type="match status" value="1"/>
</dbReference>
<proteinExistence type="predicted"/>
<dbReference type="PANTHER" id="PTHR33625">
    <property type="entry name" value="OS08G0179900 PROTEIN"/>
    <property type="match status" value="1"/>
</dbReference>
<dbReference type="eggNOG" id="ENOG502RZ4C">
    <property type="taxonomic scope" value="Eukaryota"/>
</dbReference>
<organism evidence="3 4">
    <name type="scientific">Morus notabilis</name>
    <dbReference type="NCBI Taxonomy" id="981085"/>
    <lineage>
        <taxon>Eukaryota</taxon>
        <taxon>Viridiplantae</taxon>
        <taxon>Streptophyta</taxon>
        <taxon>Embryophyta</taxon>
        <taxon>Tracheophyta</taxon>
        <taxon>Spermatophyta</taxon>
        <taxon>Magnoliopsida</taxon>
        <taxon>eudicotyledons</taxon>
        <taxon>Gunneridae</taxon>
        <taxon>Pentapetalae</taxon>
        <taxon>rosids</taxon>
        <taxon>fabids</taxon>
        <taxon>Rosales</taxon>
        <taxon>Moraceae</taxon>
        <taxon>Moreae</taxon>
        <taxon>Morus</taxon>
    </lineage>
</organism>
<protein>
    <submittedName>
        <fullName evidence="3">Uncharacterized protein</fullName>
    </submittedName>
</protein>
<sequence length="250" mass="27930">MSKGSKHIDTASTRVESSYSILPTPPPTSSNLNIPVSATHRNEDFGATGFFSPQIFGHVPSVSEVEFAISVLRNFIQAVSSHGPGSNWLVQMLDGPTSRFLMSAGLRKLYDAFQLLEMDPSVKKSDEMQRLVIALATDKALWNAIMKNELVQNLRESLYSAQSGSRLRTIEEPELVATILQWIWEMSKAKVVELIDKFQALVNEMFQRRENEKGNTVLRNDDQVEDKVRSSLLLTIIILLIVVIARANGV</sequence>
<evidence type="ECO:0000256" key="1">
    <source>
        <dbReference type="SAM" id="MobiDB-lite"/>
    </source>
</evidence>
<name>W9QQ52_9ROSA</name>
<accession>W9QQ52</accession>
<evidence type="ECO:0000313" key="4">
    <source>
        <dbReference type="Proteomes" id="UP000030645"/>
    </source>
</evidence>
<feature type="region of interest" description="Disordered" evidence="1">
    <location>
        <begin position="1"/>
        <end position="36"/>
    </location>
</feature>
<dbReference type="Proteomes" id="UP000030645">
    <property type="component" value="Unassembled WGS sequence"/>
</dbReference>
<dbReference type="EMBL" id="KE343643">
    <property type="protein sequence ID" value="EXB37593.1"/>
    <property type="molecule type" value="Genomic_DNA"/>
</dbReference>
<keyword evidence="4" id="KW-1185">Reference proteome</keyword>
<feature type="compositionally biased region" description="Polar residues" evidence="1">
    <location>
        <begin position="10"/>
        <end position="21"/>
    </location>
</feature>
<evidence type="ECO:0000256" key="2">
    <source>
        <dbReference type="SAM" id="Phobius"/>
    </source>
</evidence>
<reference evidence="4" key="1">
    <citation type="submission" date="2013-01" db="EMBL/GenBank/DDBJ databases">
        <title>Draft Genome Sequence of a Mulberry Tree, Morus notabilis C.K. Schneid.</title>
        <authorList>
            <person name="He N."/>
            <person name="Zhao S."/>
        </authorList>
    </citation>
    <scope>NUCLEOTIDE SEQUENCE</scope>
</reference>
<evidence type="ECO:0000313" key="3">
    <source>
        <dbReference type="EMBL" id="EXB37593.1"/>
    </source>
</evidence>
<keyword evidence="2" id="KW-1133">Transmembrane helix</keyword>
<keyword evidence="2" id="KW-0472">Membrane</keyword>
<keyword evidence="2" id="KW-0812">Transmembrane</keyword>
<feature type="transmembrane region" description="Helical" evidence="2">
    <location>
        <begin position="228"/>
        <end position="247"/>
    </location>
</feature>
<dbReference type="STRING" id="981085.W9QQ52"/>
<gene>
    <name evidence="3" type="ORF">L484_021798</name>
</gene>
<dbReference type="AlphaFoldDB" id="W9QQ52"/>